<dbReference type="Proteomes" id="UP000249396">
    <property type="component" value="Unassembled WGS sequence"/>
</dbReference>
<evidence type="ECO:0000313" key="2">
    <source>
        <dbReference type="Proteomes" id="UP000249396"/>
    </source>
</evidence>
<gene>
    <name evidence="1" type="ORF">DM484_03495</name>
</gene>
<proteinExistence type="predicted"/>
<organism evidence="1 2">
    <name type="scientific">Candidatus Methylumidiphilus alinenensis</name>
    <dbReference type="NCBI Taxonomy" id="2202197"/>
    <lineage>
        <taxon>Bacteria</taxon>
        <taxon>Pseudomonadati</taxon>
        <taxon>Pseudomonadota</taxon>
        <taxon>Gammaproteobacteria</taxon>
        <taxon>Methylococcales</taxon>
        <taxon>Candidatus Methylumidiphilus</taxon>
    </lineage>
</organism>
<protein>
    <submittedName>
        <fullName evidence="1">Uncharacterized protein</fullName>
    </submittedName>
</protein>
<accession>A0A2W4RJF5</accession>
<evidence type="ECO:0000313" key="1">
    <source>
        <dbReference type="EMBL" id="PZN83952.1"/>
    </source>
</evidence>
<reference evidence="1 2" key="1">
    <citation type="journal article" date="2018" name="Aquat. Microb. Ecol.">
        <title>Gammaproteobacterial methanotrophs dominate.</title>
        <authorList>
            <person name="Rissanen A.J."/>
            <person name="Saarenheimo J."/>
            <person name="Tiirola M."/>
            <person name="Peura S."/>
            <person name="Aalto S.L."/>
            <person name="Karvinen A."/>
            <person name="Nykanen H."/>
        </authorList>
    </citation>
    <scope>NUCLEOTIDE SEQUENCE [LARGE SCALE GENOMIC DNA]</scope>
    <source>
        <strain evidence="1">AMbin10</strain>
    </source>
</reference>
<name>A0A2W4RJF5_9GAMM</name>
<dbReference type="EMBL" id="QJPH01000170">
    <property type="protein sequence ID" value="PZN83952.1"/>
    <property type="molecule type" value="Genomic_DNA"/>
</dbReference>
<dbReference type="AlphaFoldDB" id="A0A2W4RJF5"/>
<comment type="caution">
    <text evidence="1">The sequence shown here is derived from an EMBL/GenBank/DDBJ whole genome shotgun (WGS) entry which is preliminary data.</text>
</comment>
<sequence length="134" mass="14792">MHSLAYSVFCSFPSSCFTAIKLSRHSGMDRRNPDCRDANNLCHPWSLGSGDPCRNDEFFLNLMAVKLPLGNGVFEAPASRRTAKQVLASVVARMEPSGRNPGWRGITDCTVSPRITPPFDKLRTGFIRAVYTVA</sequence>